<evidence type="ECO:0000313" key="3">
    <source>
        <dbReference type="Proteomes" id="UP000729402"/>
    </source>
</evidence>
<accession>A0A8J5T8J3</accession>
<feature type="region of interest" description="Disordered" evidence="1">
    <location>
        <begin position="1"/>
        <end position="50"/>
    </location>
</feature>
<organism evidence="2 3">
    <name type="scientific">Zizania palustris</name>
    <name type="common">Northern wild rice</name>
    <dbReference type="NCBI Taxonomy" id="103762"/>
    <lineage>
        <taxon>Eukaryota</taxon>
        <taxon>Viridiplantae</taxon>
        <taxon>Streptophyta</taxon>
        <taxon>Embryophyta</taxon>
        <taxon>Tracheophyta</taxon>
        <taxon>Spermatophyta</taxon>
        <taxon>Magnoliopsida</taxon>
        <taxon>Liliopsida</taxon>
        <taxon>Poales</taxon>
        <taxon>Poaceae</taxon>
        <taxon>BOP clade</taxon>
        <taxon>Oryzoideae</taxon>
        <taxon>Oryzeae</taxon>
        <taxon>Zizaniinae</taxon>
        <taxon>Zizania</taxon>
    </lineage>
</organism>
<feature type="compositionally biased region" description="Basic and acidic residues" evidence="1">
    <location>
        <begin position="1"/>
        <end position="20"/>
    </location>
</feature>
<reference evidence="2" key="1">
    <citation type="journal article" date="2021" name="bioRxiv">
        <title>Whole Genome Assembly and Annotation of Northern Wild Rice, Zizania palustris L., Supports a Whole Genome Duplication in the Zizania Genus.</title>
        <authorList>
            <person name="Haas M."/>
            <person name="Kono T."/>
            <person name="Macchietto M."/>
            <person name="Millas R."/>
            <person name="McGilp L."/>
            <person name="Shao M."/>
            <person name="Duquette J."/>
            <person name="Hirsch C.N."/>
            <person name="Kimball J."/>
        </authorList>
    </citation>
    <scope>NUCLEOTIDE SEQUENCE</scope>
    <source>
        <tissue evidence="2">Fresh leaf tissue</tissue>
    </source>
</reference>
<dbReference type="Proteomes" id="UP000729402">
    <property type="component" value="Unassembled WGS sequence"/>
</dbReference>
<sequence>MATWDPIRRYAAREGGRAADEPAATRTVTLESGHRTIGEDGSSTSIEPLPGWFRCHTTMEEGGSTFAKPPSMMTAARGTRCHAAWEGAPEPSLV</sequence>
<dbReference type="EMBL" id="JAAALK010000284">
    <property type="protein sequence ID" value="KAG8068271.1"/>
    <property type="molecule type" value="Genomic_DNA"/>
</dbReference>
<protein>
    <submittedName>
        <fullName evidence="2">Uncharacterized protein</fullName>
    </submittedName>
</protein>
<evidence type="ECO:0000256" key="1">
    <source>
        <dbReference type="SAM" id="MobiDB-lite"/>
    </source>
</evidence>
<gene>
    <name evidence="2" type="ORF">GUJ93_ZPchr0005g15078</name>
</gene>
<evidence type="ECO:0000313" key="2">
    <source>
        <dbReference type="EMBL" id="KAG8068271.1"/>
    </source>
</evidence>
<comment type="caution">
    <text evidence="2">The sequence shown here is derived from an EMBL/GenBank/DDBJ whole genome shotgun (WGS) entry which is preliminary data.</text>
</comment>
<keyword evidence="3" id="KW-1185">Reference proteome</keyword>
<reference evidence="2" key="2">
    <citation type="submission" date="2021-02" db="EMBL/GenBank/DDBJ databases">
        <authorList>
            <person name="Kimball J.A."/>
            <person name="Haas M.W."/>
            <person name="Macchietto M."/>
            <person name="Kono T."/>
            <person name="Duquette J."/>
            <person name="Shao M."/>
        </authorList>
    </citation>
    <scope>NUCLEOTIDE SEQUENCE</scope>
    <source>
        <tissue evidence="2">Fresh leaf tissue</tissue>
    </source>
</reference>
<dbReference type="AlphaFoldDB" id="A0A8J5T8J3"/>
<name>A0A8J5T8J3_ZIZPA</name>
<proteinExistence type="predicted"/>